<dbReference type="Proteomes" id="UP000664859">
    <property type="component" value="Unassembled WGS sequence"/>
</dbReference>
<dbReference type="PANTHER" id="PTHR37612">
    <property type="entry name" value="FIBROIN HEAVY CHAIN FIB-H LIKE PROTEIN"/>
    <property type="match status" value="1"/>
</dbReference>
<feature type="region of interest" description="Disordered" evidence="1">
    <location>
        <begin position="116"/>
        <end position="201"/>
    </location>
</feature>
<sequence length="1260" mass="130968">MQQDAQQHAEPVCSGICAHVGSWVFLQTLLPLPEALLLLVLTGIMLSGNATAGVAADLQLAIAREVSAQLRCLDLRVAAVERTADTLRRRYNNTDADLHTLHVSMRDMAADLRATAPSRRTAPLHATRDNQAPSGATRDSAAPSVVAGRSAALSGAARRAAASKVQRARRRRGKIARPWRPPLRRTPARVCSRSGPRPTPRLRRAQPLQALWRPGRSALRSSCRHKTSCSAAAGAGTGGCRTRGRRGRGAGTGGRANVHGGPLLAARMEAVAAKEQRSARGGGAPAGAAGAVEHVRSKAAASIAGGDTCSTPRRGIPAGAPDGSGRGSGSGSSSPTGDASRAGSVAGGGSRGGTGCRGDGGRPPGGAPDGGGGGGTPASALPRPDLPGRPEALPAMAWFDERGNALTRIPVEYKPGVLPKTVVDGTSLTPLVNLQKMLPSLIRTKTAVKRLMMRPQGMWPTLPAAEDFDAEWVEQTVRRGRGVGHACGGDTVEGREASDQERLDWFFTRLAKFLELRRPSELAAELVSWCMRAGTPLRELVYAFNVAATNMLSADARQDQLCLFALLEILRQQYGSTSALWAAIDDEPSNYTTHLATYAHSSAPRAVDADCDSCISKYASHASNCADDDGCGSGELASPSSATARSGAARSGAASSGAARGSAALSGVAHSSAAPSGAAHGGAAHVDTAFAAIYFAAALVPCETAAPARVKQARRFYSHPAPATGAHLSLLLSSCGTYGRGAQRAHLSLSLLARTALSGAARGSAAPSAAPSGAAHDGAPASLSAHDAPTSLSAPSSAAAQPSAGACSNAAFYLCARSGSGACASNDASLLFCARFGSGARALSGALFCDAFGNASGDGRGPRATHSACVYCAFGDAHVGAHNFWRFHLTRFNFHLNSVNCNIYAQRRRHGLFRGCTGASIVPCAQRAPRPVWRRRAPRRTARASRRLSRLRSCRHLQPPHRTCVCAGIPAMRAAPASSVTPIDSERALGGDDAPGIERRRMRCHTATAAQHWQPAQLTILHHFQSTWHLFGPSAFQRGAHPLFHLHSSWRTEGVLIKRTSGGVLTRSSWNQGLGLRKGIVGSQDAALLQSRPWQRSATGALLAATSRASACSAAASNEHRRRALSSRRLGEPMTATTTAAAQCQPEGKVVSGTPRGGHGIVRAAGILTRTPDALAAHRSALWQPLSRWRRQIANKLLSASAPVGTLQIRTAYISSILPLTIPAAASAAIGRDRQGHYDLVAAGIPATASAATDPDAATL</sequence>
<feature type="compositionally biased region" description="Low complexity" evidence="1">
    <location>
        <begin position="145"/>
        <end position="165"/>
    </location>
</feature>
<protein>
    <submittedName>
        <fullName evidence="2">Uncharacterized protein</fullName>
    </submittedName>
</protein>
<evidence type="ECO:0000313" key="2">
    <source>
        <dbReference type="EMBL" id="KAG5176823.1"/>
    </source>
</evidence>
<feature type="compositionally biased region" description="Gly residues" evidence="1">
    <location>
        <begin position="345"/>
        <end position="376"/>
    </location>
</feature>
<reference evidence="2" key="1">
    <citation type="submission" date="2021-02" db="EMBL/GenBank/DDBJ databases">
        <title>First Annotated Genome of the Yellow-green Alga Tribonema minus.</title>
        <authorList>
            <person name="Mahan K.M."/>
        </authorList>
    </citation>
    <scope>NUCLEOTIDE SEQUENCE</scope>
    <source>
        <strain evidence="2">UTEX B ZZ1240</strain>
    </source>
</reference>
<feature type="region of interest" description="Disordered" evidence="1">
    <location>
        <begin position="230"/>
        <end position="260"/>
    </location>
</feature>
<name>A0A835YUI7_9STRA</name>
<feature type="compositionally biased region" description="Basic residues" evidence="1">
    <location>
        <begin position="166"/>
        <end position="187"/>
    </location>
</feature>
<feature type="region of interest" description="Disordered" evidence="1">
    <location>
        <begin position="1114"/>
        <end position="1134"/>
    </location>
</feature>
<dbReference type="InterPro" id="IPR052258">
    <property type="entry name" value="Diverse_Func_Domain-Protein"/>
</dbReference>
<proteinExistence type="predicted"/>
<feature type="region of interest" description="Disordered" evidence="1">
    <location>
        <begin position="768"/>
        <end position="796"/>
    </location>
</feature>
<evidence type="ECO:0000256" key="1">
    <source>
        <dbReference type="SAM" id="MobiDB-lite"/>
    </source>
</evidence>
<accession>A0A835YUI7</accession>
<evidence type="ECO:0000313" key="3">
    <source>
        <dbReference type="Proteomes" id="UP000664859"/>
    </source>
</evidence>
<feature type="region of interest" description="Disordered" evidence="1">
    <location>
        <begin position="303"/>
        <end position="391"/>
    </location>
</feature>
<dbReference type="AlphaFoldDB" id="A0A835YUI7"/>
<keyword evidence="3" id="KW-1185">Reference proteome</keyword>
<dbReference type="EMBL" id="JAFCMP010000532">
    <property type="protein sequence ID" value="KAG5176823.1"/>
    <property type="molecule type" value="Genomic_DNA"/>
</dbReference>
<organism evidence="2 3">
    <name type="scientific">Tribonema minus</name>
    <dbReference type="NCBI Taxonomy" id="303371"/>
    <lineage>
        <taxon>Eukaryota</taxon>
        <taxon>Sar</taxon>
        <taxon>Stramenopiles</taxon>
        <taxon>Ochrophyta</taxon>
        <taxon>PX clade</taxon>
        <taxon>Xanthophyceae</taxon>
        <taxon>Tribonematales</taxon>
        <taxon>Tribonemataceae</taxon>
        <taxon>Tribonema</taxon>
    </lineage>
</organism>
<dbReference type="PANTHER" id="PTHR37612:SF20">
    <property type="entry name" value="PER-HEXAMER REPEAT PROTEIN 5-RELATED"/>
    <property type="match status" value="1"/>
</dbReference>
<feature type="compositionally biased region" description="Low complexity" evidence="1">
    <location>
        <begin position="331"/>
        <end position="344"/>
    </location>
</feature>
<gene>
    <name evidence="2" type="ORF">JKP88DRAFT_249215</name>
</gene>
<comment type="caution">
    <text evidence="2">The sequence shown here is derived from an EMBL/GenBank/DDBJ whole genome shotgun (WGS) entry which is preliminary data.</text>
</comment>